<evidence type="ECO:0000259" key="12">
    <source>
        <dbReference type="SMART" id="SM01097"/>
    </source>
</evidence>
<dbReference type="SUPFAM" id="SSF52021">
    <property type="entry name" value="Carbamoyl phosphate synthetase, small subunit N-terminal domain"/>
    <property type="match status" value="1"/>
</dbReference>
<dbReference type="InterPro" id="IPR002474">
    <property type="entry name" value="CarbamoylP_synth_ssu_N"/>
</dbReference>
<keyword evidence="14" id="KW-1185">Reference proteome</keyword>
<dbReference type="OrthoDB" id="9804328at2"/>
<evidence type="ECO:0000256" key="11">
    <source>
        <dbReference type="HAMAP-Rule" id="MF_01209"/>
    </source>
</evidence>
<keyword evidence="5 11" id="KW-0547">Nucleotide-binding</keyword>
<evidence type="ECO:0000256" key="7">
    <source>
        <dbReference type="ARBA" id="ARBA00022962"/>
    </source>
</evidence>
<comment type="similarity">
    <text evidence="3 11">Belongs to the CarA family.</text>
</comment>
<feature type="binding site" evidence="11">
    <location>
        <position position="48"/>
    </location>
    <ligand>
        <name>L-glutamine</name>
        <dbReference type="ChEBI" id="CHEBI:58359"/>
    </ligand>
</feature>
<feature type="binding site" evidence="11">
    <location>
        <position position="294"/>
    </location>
    <ligand>
        <name>L-glutamine</name>
        <dbReference type="ChEBI" id="CHEBI:58359"/>
    </ligand>
</feature>
<dbReference type="Pfam" id="PF00988">
    <property type="entry name" value="CPSase_sm_chain"/>
    <property type="match status" value="1"/>
</dbReference>
<dbReference type="InterPro" id="IPR050472">
    <property type="entry name" value="Anth_synth/Amidotransfase"/>
</dbReference>
<dbReference type="FunFam" id="3.40.50.880:FF:000029">
    <property type="entry name" value="Carbamoyl-phosphate synthase small chain"/>
    <property type="match status" value="1"/>
</dbReference>
<dbReference type="Gene3D" id="3.40.50.880">
    <property type="match status" value="1"/>
</dbReference>
<feature type="binding site" evidence="11">
    <location>
        <position position="293"/>
    </location>
    <ligand>
        <name>L-glutamine</name>
        <dbReference type="ChEBI" id="CHEBI:58359"/>
    </ligand>
</feature>
<keyword evidence="6 11" id="KW-0067">ATP-binding</keyword>
<dbReference type="FunFam" id="3.50.30.20:FF:000001">
    <property type="entry name" value="Carbamoyl-phosphate synthase small chain"/>
    <property type="match status" value="1"/>
</dbReference>
<comment type="catalytic activity">
    <reaction evidence="9 11">
        <text>hydrogencarbonate + L-glutamine + 2 ATP + H2O = carbamoyl phosphate + L-glutamate + 2 ADP + phosphate + 2 H(+)</text>
        <dbReference type="Rhea" id="RHEA:18633"/>
        <dbReference type="ChEBI" id="CHEBI:15377"/>
        <dbReference type="ChEBI" id="CHEBI:15378"/>
        <dbReference type="ChEBI" id="CHEBI:17544"/>
        <dbReference type="ChEBI" id="CHEBI:29985"/>
        <dbReference type="ChEBI" id="CHEBI:30616"/>
        <dbReference type="ChEBI" id="CHEBI:43474"/>
        <dbReference type="ChEBI" id="CHEBI:58228"/>
        <dbReference type="ChEBI" id="CHEBI:58359"/>
        <dbReference type="ChEBI" id="CHEBI:456216"/>
        <dbReference type="EC" id="6.3.5.5"/>
    </reaction>
</comment>
<feature type="binding site" evidence="11">
    <location>
        <position position="222"/>
    </location>
    <ligand>
        <name>L-glutamine</name>
        <dbReference type="ChEBI" id="CHEBI:58359"/>
    </ligand>
</feature>
<evidence type="ECO:0000313" key="13">
    <source>
        <dbReference type="EMBL" id="RIY32209.1"/>
    </source>
</evidence>
<accession>A0A3A1Y4I2</accession>
<keyword evidence="11" id="KW-0028">Amino-acid biosynthesis</keyword>
<protein>
    <recommendedName>
        <fullName evidence="11">Carbamoyl phosphate synthase small chain</fullName>
        <ecNumber evidence="11">6.3.5.5</ecNumber>
    </recommendedName>
    <alternativeName>
        <fullName evidence="11">Carbamoyl phosphate synthetase glutamine chain</fullName>
    </alternativeName>
</protein>
<feature type="active site" description="Nucleophile" evidence="11">
    <location>
        <position position="249"/>
    </location>
</feature>
<keyword evidence="4 11" id="KW-0436">Ligase</keyword>
<evidence type="ECO:0000256" key="4">
    <source>
        <dbReference type="ARBA" id="ARBA00022598"/>
    </source>
</evidence>
<dbReference type="GO" id="GO:0004359">
    <property type="term" value="F:glutaminase activity"/>
    <property type="evidence" value="ECO:0007669"/>
    <property type="project" value="RHEA"/>
</dbReference>
<evidence type="ECO:0000256" key="5">
    <source>
        <dbReference type="ARBA" id="ARBA00022741"/>
    </source>
</evidence>
<dbReference type="InterPro" id="IPR029062">
    <property type="entry name" value="Class_I_gatase-like"/>
</dbReference>
<feature type="domain" description="Carbamoyl-phosphate synthase small subunit N-terminal" evidence="12">
    <location>
        <begin position="4"/>
        <end position="134"/>
    </location>
</feature>
<dbReference type="PRINTS" id="PR00097">
    <property type="entry name" value="ANTSNTHASEII"/>
</dbReference>
<comment type="pathway">
    <text evidence="1 11">Pyrimidine metabolism; UMP biosynthesis via de novo pathway; (S)-dihydroorotate from bicarbonate: step 1/3.</text>
</comment>
<dbReference type="GO" id="GO:0006526">
    <property type="term" value="P:L-arginine biosynthetic process"/>
    <property type="evidence" value="ECO:0007669"/>
    <property type="project" value="UniProtKB-UniRule"/>
</dbReference>
<dbReference type="NCBIfam" id="TIGR01368">
    <property type="entry name" value="CPSaseIIsmall"/>
    <property type="match status" value="1"/>
</dbReference>
<dbReference type="PRINTS" id="PR00096">
    <property type="entry name" value="GATASE"/>
</dbReference>
<evidence type="ECO:0000256" key="8">
    <source>
        <dbReference type="ARBA" id="ARBA00022975"/>
    </source>
</evidence>
<dbReference type="AlphaFoldDB" id="A0A3A1Y4I2"/>
<organism evidence="13 14">
    <name type="scientific">Psittacicella melopsittaci</name>
    <dbReference type="NCBI Taxonomy" id="2028576"/>
    <lineage>
        <taxon>Bacteria</taxon>
        <taxon>Pseudomonadati</taxon>
        <taxon>Pseudomonadota</taxon>
        <taxon>Gammaproteobacteria</taxon>
        <taxon>Pasteurellales</taxon>
        <taxon>Psittacicellaceae</taxon>
        <taxon>Psittacicella</taxon>
    </lineage>
</organism>
<reference evidence="13 14" key="1">
    <citation type="submission" date="2017-08" db="EMBL/GenBank/DDBJ databases">
        <title>Reclassification of Bisgaard taxon 37 and 44.</title>
        <authorList>
            <person name="Christensen H."/>
        </authorList>
    </citation>
    <scope>NUCLEOTIDE SEQUENCE [LARGE SCALE GENOMIC DNA]</scope>
    <source>
        <strain evidence="13 14">B96_4</strain>
    </source>
</reference>
<dbReference type="GO" id="GO:0006541">
    <property type="term" value="P:glutamine metabolic process"/>
    <property type="evidence" value="ECO:0007669"/>
    <property type="project" value="InterPro"/>
</dbReference>
<dbReference type="GO" id="GO:0044205">
    <property type="term" value="P:'de novo' UMP biosynthetic process"/>
    <property type="evidence" value="ECO:0007669"/>
    <property type="project" value="UniProtKB-UniRule"/>
</dbReference>
<evidence type="ECO:0000256" key="10">
    <source>
        <dbReference type="ARBA" id="ARBA00049285"/>
    </source>
</evidence>
<keyword evidence="11" id="KW-0055">Arginine biosynthesis</keyword>
<dbReference type="SUPFAM" id="SSF52317">
    <property type="entry name" value="Class I glutamine amidotransferase-like"/>
    <property type="match status" value="1"/>
</dbReference>
<dbReference type="UniPathway" id="UPA00068">
    <property type="reaction ID" value="UER00171"/>
</dbReference>
<name>A0A3A1Y4I2_9GAMM</name>
<dbReference type="InterPro" id="IPR017926">
    <property type="entry name" value="GATASE"/>
</dbReference>
<feature type="active site" evidence="11">
    <location>
        <position position="336"/>
    </location>
</feature>
<dbReference type="RefSeq" id="WP_119497267.1">
    <property type="nucleotide sequence ID" value="NZ_NRJH01000045.1"/>
</dbReference>
<dbReference type="InterPro" id="IPR006274">
    <property type="entry name" value="CarbamoylP_synth_ssu"/>
</dbReference>
<dbReference type="GO" id="GO:0006207">
    <property type="term" value="P:'de novo' pyrimidine nucleobase biosynthetic process"/>
    <property type="evidence" value="ECO:0007669"/>
    <property type="project" value="InterPro"/>
</dbReference>
<dbReference type="InterPro" id="IPR036480">
    <property type="entry name" value="CarbP_synth_ssu_N_sf"/>
</dbReference>
<dbReference type="GO" id="GO:0005524">
    <property type="term" value="F:ATP binding"/>
    <property type="evidence" value="ECO:0007669"/>
    <property type="project" value="UniProtKB-UniRule"/>
</dbReference>
<evidence type="ECO:0000256" key="6">
    <source>
        <dbReference type="ARBA" id="ARBA00022840"/>
    </source>
</evidence>
<dbReference type="GO" id="GO:0004088">
    <property type="term" value="F:carbamoyl-phosphate synthase (glutamine-hydrolyzing) activity"/>
    <property type="evidence" value="ECO:0007669"/>
    <property type="project" value="UniProtKB-UniRule"/>
</dbReference>
<dbReference type="HAMAP" id="MF_01209">
    <property type="entry name" value="CPSase_S_chain"/>
    <property type="match status" value="1"/>
</dbReference>
<dbReference type="NCBIfam" id="NF009475">
    <property type="entry name" value="PRK12838.1"/>
    <property type="match status" value="1"/>
</dbReference>
<dbReference type="UniPathway" id="UPA00070">
    <property type="reaction ID" value="UER00115"/>
</dbReference>
<dbReference type="PANTHER" id="PTHR43418:SF7">
    <property type="entry name" value="CARBAMOYL-PHOSPHATE SYNTHASE SMALL CHAIN"/>
    <property type="match status" value="1"/>
</dbReference>
<dbReference type="Pfam" id="PF00117">
    <property type="entry name" value="GATase"/>
    <property type="match status" value="1"/>
</dbReference>
<comment type="caution">
    <text evidence="13">The sequence shown here is derived from an EMBL/GenBank/DDBJ whole genome shotgun (WGS) entry which is preliminary data.</text>
</comment>
<comment type="pathway">
    <text evidence="2 11">Amino-acid biosynthesis; L-arginine biosynthesis; carbamoyl phosphate from bicarbonate: step 1/1.</text>
</comment>
<proteinExistence type="inferred from homology"/>
<evidence type="ECO:0000256" key="3">
    <source>
        <dbReference type="ARBA" id="ARBA00007800"/>
    </source>
</evidence>
<dbReference type="InterPro" id="IPR035686">
    <property type="entry name" value="CPSase_GATase1"/>
</dbReference>
<gene>
    <name evidence="11" type="primary">carA</name>
    <name evidence="13" type="ORF">CJP74_05435</name>
</gene>
<feature type="region of interest" description="CPSase" evidence="11">
    <location>
        <begin position="1"/>
        <end position="173"/>
    </location>
</feature>
<dbReference type="EC" id="6.3.5.5" evidence="11"/>
<dbReference type="EMBL" id="NRJH01000045">
    <property type="protein sequence ID" value="RIY32209.1"/>
    <property type="molecule type" value="Genomic_DNA"/>
</dbReference>
<dbReference type="CDD" id="cd01744">
    <property type="entry name" value="GATase1_CPSase"/>
    <property type="match status" value="1"/>
</dbReference>
<feature type="binding site" evidence="11">
    <location>
        <position position="224"/>
    </location>
    <ligand>
        <name>L-glutamine</name>
        <dbReference type="ChEBI" id="CHEBI:58359"/>
    </ligand>
</feature>
<dbReference type="Gene3D" id="3.50.30.20">
    <property type="entry name" value="Carbamoyl-phosphate synthase small subunit, N-terminal domain"/>
    <property type="match status" value="1"/>
</dbReference>
<feature type="binding site" evidence="11">
    <location>
        <position position="291"/>
    </location>
    <ligand>
        <name>L-glutamine</name>
        <dbReference type="ChEBI" id="CHEBI:58359"/>
    </ligand>
</feature>
<keyword evidence="8 11" id="KW-0665">Pyrimidine biosynthesis</keyword>
<evidence type="ECO:0000313" key="14">
    <source>
        <dbReference type="Proteomes" id="UP000266258"/>
    </source>
</evidence>
<dbReference type="PROSITE" id="PS51273">
    <property type="entry name" value="GATASE_TYPE_1"/>
    <property type="match status" value="1"/>
</dbReference>
<comment type="subunit">
    <text evidence="11">Composed of two chains; the small (or glutamine) chain promotes the hydrolysis of glutamine to ammonia, which is used by the large (or ammonia) chain to synthesize carbamoyl phosphate. Tetramer of heterodimers (alpha,beta)4.</text>
</comment>
<dbReference type="PRINTS" id="PR00099">
    <property type="entry name" value="CPSGATASE"/>
</dbReference>
<feature type="binding site" evidence="11">
    <location>
        <position position="253"/>
    </location>
    <ligand>
        <name>L-glutamine</name>
        <dbReference type="ChEBI" id="CHEBI:58359"/>
    </ligand>
</feature>
<evidence type="ECO:0000256" key="9">
    <source>
        <dbReference type="ARBA" id="ARBA00048816"/>
    </source>
</evidence>
<comment type="function">
    <text evidence="11">Small subunit of the glutamine-dependent carbamoyl phosphate synthetase (CPSase). CPSase catalyzes the formation of carbamoyl phosphate from the ammonia moiety of glutamine, carbonate, and phosphate donated by ATP, constituting the first step of 2 biosynthetic pathways, one leading to arginine and/or urea and the other to pyrimidine nucleotides. The small subunit (glutamine amidotransferase) binds and cleaves glutamine to supply the large subunit with the substrate ammonia.</text>
</comment>
<dbReference type="SMART" id="SM01097">
    <property type="entry name" value="CPSase_sm_chain"/>
    <property type="match status" value="1"/>
</dbReference>
<sequence length="368" mass="40263">MYKFNRQLVLADGTVFKGYAFGASTQALGEVVFNTGMTGYQETLSDPSYNGQIITFTYPLIGNYGINRFDYETINPSIKGMVVREACHKPSNFRSGKTLDQVLSELNIPGISGIDTRALTRKIRAFGTIKGVIANLDQDPQELVALMQATDLPQDQIAQVATKTSYPVTGRGYRVVLVDLGMKSSILRELTARGCDVVVVPFDASEEEIMRQNPDGVMLTNGPGDPTSVPQTIATIAKLIPQVPIFGICMGHQLIALASGAKTYKLKFGHRGANHPVKNILTNKVSITSQNHGYAVDLDSLANTDLELTHISLNDGTCEGVRHKNFLTFSVQYHPEAAPGPHDANEVFDQFIANMEEFINKNKELQHA</sequence>
<dbReference type="PANTHER" id="PTHR43418">
    <property type="entry name" value="MULTIFUNCTIONAL TRYPTOPHAN BIOSYNTHESIS PROTEIN-RELATED"/>
    <property type="match status" value="1"/>
</dbReference>
<evidence type="ECO:0000256" key="1">
    <source>
        <dbReference type="ARBA" id="ARBA00004812"/>
    </source>
</evidence>
<feature type="active site" evidence="11">
    <location>
        <position position="334"/>
    </location>
</feature>
<evidence type="ECO:0000256" key="2">
    <source>
        <dbReference type="ARBA" id="ARBA00005077"/>
    </source>
</evidence>
<keyword evidence="7 11" id="KW-0315">Glutamine amidotransferase</keyword>
<dbReference type="Proteomes" id="UP000266258">
    <property type="component" value="Unassembled WGS sequence"/>
</dbReference>
<feature type="binding site" evidence="11">
    <location>
        <position position="250"/>
    </location>
    <ligand>
        <name>L-glutamine</name>
        <dbReference type="ChEBI" id="CHEBI:58359"/>
    </ligand>
</feature>
<comment type="catalytic activity">
    <reaction evidence="10 11">
        <text>L-glutamine + H2O = L-glutamate + NH4(+)</text>
        <dbReference type="Rhea" id="RHEA:15889"/>
        <dbReference type="ChEBI" id="CHEBI:15377"/>
        <dbReference type="ChEBI" id="CHEBI:28938"/>
        <dbReference type="ChEBI" id="CHEBI:29985"/>
        <dbReference type="ChEBI" id="CHEBI:58359"/>
    </reaction>
</comment>